<evidence type="ECO:0000313" key="2">
    <source>
        <dbReference type="EMBL" id="REG83638.1"/>
    </source>
</evidence>
<keyword evidence="3" id="KW-1185">Reference proteome</keyword>
<dbReference type="RefSeq" id="WP_220342889.1">
    <property type="nucleotide sequence ID" value="NZ_QUNG01000005.1"/>
</dbReference>
<sequence length="298" mass="34173">MKMYQLPVWSEPALDSIGLHYRKLQDIEIYVEDLGSEAFYTKLFSRVVNDEVRIKKIIPLGGRSKVVNKCKEYSEEFPALFVIDGDLDLLLGEREAPHNGLFQHRLYCIENYLFCEDASAELLQDSLGNILKEDAYAQLEWLDFKRQLERDLLELFKIYAVSWKVLPNITTVSNSYHELCKKISNRRGSVPCENKVSDLILEIKNQIIEAIGEDGFDEIYSKVSESIEGLGDPLYAVSGKDYLLKALRDYLGYKGANYPHNDGFKFKLARYCNLEPLSELGDAIRKIVDEGGYIQEIS</sequence>
<evidence type="ECO:0000313" key="3">
    <source>
        <dbReference type="Proteomes" id="UP000256542"/>
    </source>
</evidence>
<dbReference type="InterPro" id="IPR029492">
    <property type="entry name" value="DUF4435"/>
</dbReference>
<evidence type="ECO:0000259" key="1">
    <source>
        <dbReference type="Pfam" id="PF14491"/>
    </source>
</evidence>
<protein>
    <submittedName>
        <fullName evidence="2">Uncharacterized protein DUF4435</fullName>
    </submittedName>
</protein>
<gene>
    <name evidence="2" type="ORF">DFP81_1052</name>
</gene>
<organism evidence="2 3">
    <name type="scientific">Marinomonas pollencensis</name>
    <dbReference type="NCBI Taxonomy" id="491954"/>
    <lineage>
        <taxon>Bacteria</taxon>
        <taxon>Pseudomonadati</taxon>
        <taxon>Pseudomonadota</taxon>
        <taxon>Gammaproteobacteria</taxon>
        <taxon>Oceanospirillales</taxon>
        <taxon>Oceanospirillaceae</taxon>
        <taxon>Marinomonas</taxon>
    </lineage>
</organism>
<dbReference type="EMBL" id="QUNG01000005">
    <property type="protein sequence ID" value="REG83638.1"/>
    <property type="molecule type" value="Genomic_DNA"/>
</dbReference>
<dbReference type="AlphaFoldDB" id="A0A3E0DLG4"/>
<name>A0A3E0DLG4_9GAMM</name>
<feature type="domain" description="DUF4435" evidence="1">
    <location>
        <begin position="26"/>
        <end position="207"/>
    </location>
</feature>
<reference evidence="2 3" key="1">
    <citation type="submission" date="2018-08" db="EMBL/GenBank/DDBJ databases">
        <title>Genomic Encyclopedia of Type Strains, Phase III (KMG-III): the genomes of soil and plant-associated and newly described type strains.</title>
        <authorList>
            <person name="Whitman W."/>
        </authorList>
    </citation>
    <scope>NUCLEOTIDE SEQUENCE [LARGE SCALE GENOMIC DNA]</scope>
    <source>
        <strain evidence="2 3">CECT 7375</strain>
    </source>
</reference>
<dbReference type="Proteomes" id="UP000256542">
    <property type="component" value="Unassembled WGS sequence"/>
</dbReference>
<accession>A0A3E0DLG4</accession>
<proteinExistence type="predicted"/>
<comment type="caution">
    <text evidence="2">The sequence shown here is derived from an EMBL/GenBank/DDBJ whole genome shotgun (WGS) entry which is preliminary data.</text>
</comment>
<dbReference type="Pfam" id="PF14491">
    <property type="entry name" value="DUF4435"/>
    <property type="match status" value="1"/>
</dbReference>